<evidence type="ECO:0000256" key="3">
    <source>
        <dbReference type="ARBA" id="ARBA00022692"/>
    </source>
</evidence>
<dbReference type="PANTHER" id="PTHR43652">
    <property type="entry name" value="BASIC AMINO ACID ANTIPORTER YFCC-RELATED"/>
    <property type="match status" value="1"/>
</dbReference>
<organism evidence="9 10">
    <name type="scientific">Acetonema longum DSM 6540</name>
    <dbReference type="NCBI Taxonomy" id="1009370"/>
    <lineage>
        <taxon>Bacteria</taxon>
        <taxon>Bacillati</taxon>
        <taxon>Bacillota</taxon>
        <taxon>Negativicutes</taxon>
        <taxon>Acetonemataceae</taxon>
        <taxon>Acetonema</taxon>
    </lineage>
</organism>
<dbReference type="eggNOG" id="COG1055">
    <property type="taxonomic scope" value="Bacteria"/>
</dbReference>
<dbReference type="STRING" id="1009370.ALO_15022"/>
<evidence type="ECO:0000256" key="7">
    <source>
        <dbReference type="SAM" id="Phobius"/>
    </source>
</evidence>
<dbReference type="InterPro" id="IPR051679">
    <property type="entry name" value="DASS-Related_Transporters"/>
</dbReference>
<keyword evidence="6 7" id="KW-0472">Membrane</keyword>
<evidence type="ECO:0000256" key="1">
    <source>
        <dbReference type="ARBA" id="ARBA00004141"/>
    </source>
</evidence>
<dbReference type="PANTHER" id="PTHR43652:SF1">
    <property type="entry name" value="RESPONSE REGULATOR"/>
    <property type="match status" value="1"/>
</dbReference>
<evidence type="ECO:0000259" key="8">
    <source>
        <dbReference type="Pfam" id="PF03600"/>
    </source>
</evidence>
<keyword evidence="3 7" id="KW-0812">Transmembrane</keyword>
<dbReference type="EMBL" id="AFGF01000143">
    <property type="protein sequence ID" value="EGO63052.1"/>
    <property type="molecule type" value="Genomic_DNA"/>
</dbReference>
<dbReference type="AlphaFoldDB" id="F7NLN0"/>
<comment type="subcellular location">
    <subcellularLocation>
        <location evidence="1">Membrane</location>
        <topology evidence="1">Multi-pass membrane protein</topology>
    </subcellularLocation>
</comment>
<protein>
    <submittedName>
        <fullName evidence="9">Anion transporter</fullName>
    </submittedName>
</protein>
<feature type="transmembrane region" description="Helical" evidence="7">
    <location>
        <begin position="91"/>
        <end position="122"/>
    </location>
</feature>
<keyword evidence="5 7" id="KW-1133">Transmembrane helix</keyword>
<evidence type="ECO:0000313" key="10">
    <source>
        <dbReference type="Proteomes" id="UP000003240"/>
    </source>
</evidence>
<evidence type="ECO:0000256" key="5">
    <source>
        <dbReference type="ARBA" id="ARBA00022989"/>
    </source>
</evidence>
<accession>F7NLN0</accession>
<evidence type="ECO:0000256" key="6">
    <source>
        <dbReference type="ARBA" id="ARBA00023136"/>
    </source>
</evidence>
<proteinExistence type="predicted"/>
<evidence type="ECO:0000256" key="2">
    <source>
        <dbReference type="ARBA" id="ARBA00022448"/>
    </source>
</evidence>
<keyword evidence="2" id="KW-0813">Transport</keyword>
<name>F7NLN0_9FIRM</name>
<dbReference type="GO" id="GO:0055085">
    <property type="term" value="P:transmembrane transport"/>
    <property type="evidence" value="ECO:0007669"/>
    <property type="project" value="InterPro"/>
</dbReference>
<dbReference type="GO" id="GO:0005886">
    <property type="term" value="C:plasma membrane"/>
    <property type="evidence" value="ECO:0007669"/>
    <property type="project" value="TreeGrafter"/>
</dbReference>
<gene>
    <name evidence="9" type="ORF">ALO_15022</name>
</gene>
<feature type="transmembrane region" description="Helical" evidence="7">
    <location>
        <begin position="12"/>
        <end position="38"/>
    </location>
</feature>
<feature type="domain" description="Citrate transporter-like" evidence="8">
    <location>
        <begin position="16"/>
        <end position="121"/>
    </location>
</feature>
<dbReference type="Pfam" id="PF03600">
    <property type="entry name" value="CitMHS"/>
    <property type="match status" value="1"/>
</dbReference>
<keyword evidence="4" id="KW-0677">Repeat</keyword>
<sequence>MAESTIAMIITVVALLFWATEIFPIGVTAVAVCIALVLTKTVSFTTAFSGFSSSLVMLISGMMVVGHALFKTGVAQLIGNAIVRRVGNHQLLAMALILSTAGIMSGFLSNVATMSMFIPVIAGKGS</sequence>
<keyword evidence="10" id="KW-1185">Reference proteome</keyword>
<evidence type="ECO:0000313" key="9">
    <source>
        <dbReference type="EMBL" id="EGO63052.1"/>
    </source>
</evidence>
<feature type="transmembrane region" description="Helical" evidence="7">
    <location>
        <begin position="50"/>
        <end position="70"/>
    </location>
</feature>
<dbReference type="Proteomes" id="UP000003240">
    <property type="component" value="Unassembled WGS sequence"/>
</dbReference>
<dbReference type="InterPro" id="IPR004680">
    <property type="entry name" value="Cit_transptr-like_dom"/>
</dbReference>
<comment type="caution">
    <text evidence="9">The sequence shown here is derived from an EMBL/GenBank/DDBJ whole genome shotgun (WGS) entry which is preliminary data.</text>
</comment>
<reference evidence="9 10" key="1">
    <citation type="journal article" date="2011" name="EMBO J.">
        <title>Structural diversity of bacterial flagellar motors.</title>
        <authorList>
            <person name="Chen S."/>
            <person name="Beeby M."/>
            <person name="Murphy G.E."/>
            <person name="Leadbetter J.R."/>
            <person name="Hendrixson D.R."/>
            <person name="Briegel A."/>
            <person name="Li Z."/>
            <person name="Shi J."/>
            <person name="Tocheva E.I."/>
            <person name="Muller A."/>
            <person name="Dobro M.J."/>
            <person name="Jensen G.J."/>
        </authorList>
    </citation>
    <scope>NUCLEOTIDE SEQUENCE [LARGE SCALE GENOMIC DNA]</scope>
    <source>
        <strain evidence="9 10">DSM 6540</strain>
    </source>
</reference>
<dbReference type="RefSeq" id="WP_004097015.1">
    <property type="nucleotide sequence ID" value="NZ_AFGF01000143.1"/>
</dbReference>
<evidence type="ECO:0000256" key="4">
    <source>
        <dbReference type="ARBA" id="ARBA00022737"/>
    </source>
</evidence>